<reference evidence="1" key="1">
    <citation type="submission" date="2019-08" db="EMBL/GenBank/DDBJ databases">
        <authorList>
            <person name="Kucharzyk K."/>
            <person name="Murdoch R.W."/>
            <person name="Higgins S."/>
            <person name="Loffler F."/>
        </authorList>
    </citation>
    <scope>NUCLEOTIDE SEQUENCE</scope>
</reference>
<proteinExistence type="predicted"/>
<dbReference type="EMBL" id="VSSQ01053199">
    <property type="protein sequence ID" value="MPN07239.1"/>
    <property type="molecule type" value="Genomic_DNA"/>
</dbReference>
<sequence>MLIPERSWIVRVARGLPFSAENAARELEIVLILMPNQATP</sequence>
<protein>
    <submittedName>
        <fullName evidence="1">Uncharacterized protein</fullName>
    </submittedName>
</protein>
<gene>
    <name evidence="1" type="ORF">SDC9_154505</name>
</gene>
<evidence type="ECO:0000313" key="1">
    <source>
        <dbReference type="EMBL" id="MPN07239.1"/>
    </source>
</evidence>
<organism evidence="1">
    <name type="scientific">bioreactor metagenome</name>
    <dbReference type="NCBI Taxonomy" id="1076179"/>
    <lineage>
        <taxon>unclassified sequences</taxon>
        <taxon>metagenomes</taxon>
        <taxon>ecological metagenomes</taxon>
    </lineage>
</organism>
<accession>A0A645F1D1</accession>
<dbReference type="AlphaFoldDB" id="A0A645F1D1"/>
<comment type="caution">
    <text evidence="1">The sequence shown here is derived from an EMBL/GenBank/DDBJ whole genome shotgun (WGS) entry which is preliminary data.</text>
</comment>
<name>A0A645F1D1_9ZZZZ</name>